<keyword evidence="1" id="KW-0732">Signal</keyword>
<feature type="chain" id="PRO_5002912408" evidence="1">
    <location>
        <begin position="29"/>
        <end position="250"/>
    </location>
</feature>
<dbReference type="GeneID" id="9690083"/>
<protein>
    <submittedName>
        <fullName evidence="2">Predicted protein</fullName>
    </submittedName>
</protein>
<sequence length="250" mass="26052">MTRLPSLVAPLAFALALCALATAPSARAVIETKSNTIDHVADTGLGYVPKFNVKSDSGIKHVVGSTTVCEASSTGLAVTGDVTVSGKVAQSGKPYAFGSGLVCAKAVGGGVTGQCSGGHALLLSTGTNLAWNHHTMSGGFTTDADKMNIIPPTTGHYRVSAMFTFESPHDERTITVQLRSSAGSLIVCQTHAHAHYNNADGWMKSSCTISGVVLLTGSTTYYFEGKSQDDGTSKAFSEDWRAKFIVEAFP</sequence>
<keyword evidence="3" id="KW-1185">Reference proteome</keyword>
<evidence type="ECO:0000256" key="1">
    <source>
        <dbReference type="SAM" id="SignalP"/>
    </source>
</evidence>
<reference evidence="2 3" key="1">
    <citation type="journal article" date="2009" name="Science">
        <title>Green evolution and dynamic adaptations revealed by genomes of the marine picoeukaryotes Micromonas.</title>
        <authorList>
            <person name="Worden A.Z."/>
            <person name="Lee J.H."/>
            <person name="Mock T."/>
            <person name="Rouze P."/>
            <person name="Simmons M.P."/>
            <person name="Aerts A.L."/>
            <person name="Allen A.E."/>
            <person name="Cuvelier M.L."/>
            <person name="Derelle E."/>
            <person name="Everett M.V."/>
            <person name="Foulon E."/>
            <person name="Grimwood J."/>
            <person name="Gundlach H."/>
            <person name="Henrissat B."/>
            <person name="Napoli C."/>
            <person name="McDonald S.M."/>
            <person name="Parker M.S."/>
            <person name="Rombauts S."/>
            <person name="Salamov A."/>
            <person name="Von Dassow P."/>
            <person name="Badger J.H."/>
            <person name="Coutinho P.M."/>
            <person name="Demir E."/>
            <person name="Dubchak I."/>
            <person name="Gentemann C."/>
            <person name="Eikrem W."/>
            <person name="Gready J.E."/>
            <person name="John U."/>
            <person name="Lanier W."/>
            <person name="Lindquist E.A."/>
            <person name="Lucas S."/>
            <person name="Mayer K.F."/>
            <person name="Moreau H."/>
            <person name="Not F."/>
            <person name="Otillar R."/>
            <person name="Panaud O."/>
            <person name="Pangilinan J."/>
            <person name="Paulsen I."/>
            <person name="Piegu B."/>
            <person name="Poliakov A."/>
            <person name="Robbens S."/>
            <person name="Schmutz J."/>
            <person name="Toulza E."/>
            <person name="Wyss T."/>
            <person name="Zelensky A."/>
            <person name="Zhou K."/>
            <person name="Armbrust E.V."/>
            <person name="Bhattacharya D."/>
            <person name="Goodenough U.W."/>
            <person name="Van de Peer Y."/>
            <person name="Grigoriev I.V."/>
        </authorList>
    </citation>
    <scope>NUCLEOTIDE SEQUENCE [LARGE SCALE GENOMIC DNA]</scope>
    <source>
        <strain evidence="2 3">CCMP1545</strain>
    </source>
</reference>
<dbReference type="Proteomes" id="UP000001876">
    <property type="component" value="Unassembled WGS sequence"/>
</dbReference>
<gene>
    <name evidence="2" type="ORF">MICPUCDRAFT_43582</name>
</gene>
<feature type="signal peptide" evidence="1">
    <location>
        <begin position="1"/>
        <end position="28"/>
    </location>
</feature>
<dbReference type="OMA" id="ANGAMSW"/>
<organism evidence="3">
    <name type="scientific">Micromonas pusilla (strain CCMP1545)</name>
    <name type="common">Picoplanktonic green alga</name>
    <dbReference type="NCBI Taxonomy" id="564608"/>
    <lineage>
        <taxon>Eukaryota</taxon>
        <taxon>Viridiplantae</taxon>
        <taxon>Chlorophyta</taxon>
        <taxon>Mamiellophyceae</taxon>
        <taxon>Mamiellales</taxon>
        <taxon>Mamiellaceae</taxon>
        <taxon>Micromonas</taxon>
    </lineage>
</organism>
<evidence type="ECO:0000313" key="3">
    <source>
        <dbReference type="Proteomes" id="UP000001876"/>
    </source>
</evidence>
<name>C1N9N2_MICPC</name>
<dbReference type="EMBL" id="GG663752">
    <property type="protein sequence ID" value="EEH50976.1"/>
    <property type="molecule type" value="Genomic_DNA"/>
</dbReference>
<proteinExistence type="predicted"/>
<dbReference type="AlphaFoldDB" id="C1N9N2"/>
<accession>C1N9N2</accession>
<dbReference type="KEGG" id="mpp:MICPUCDRAFT_43582"/>
<evidence type="ECO:0000313" key="2">
    <source>
        <dbReference type="EMBL" id="EEH50976.1"/>
    </source>
</evidence>
<dbReference type="RefSeq" id="XP_003064642.1">
    <property type="nucleotide sequence ID" value="XM_003064596.1"/>
</dbReference>